<accession>A0A401IG52</accession>
<dbReference type="InterPro" id="IPR029060">
    <property type="entry name" value="PIN-like_dom_sf"/>
</dbReference>
<evidence type="ECO:0000313" key="2">
    <source>
        <dbReference type="EMBL" id="GBF80170.1"/>
    </source>
</evidence>
<dbReference type="InterPro" id="IPR002716">
    <property type="entry name" value="PIN_dom"/>
</dbReference>
<evidence type="ECO:0000259" key="1">
    <source>
        <dbReference type="Pfam" id="PF01850"/>
    </source>
</evidence>
<protein>
    <submittedName>
        <fullName evidence="2">Twitching motility protein PilT</fullName>
    </submittedName>
</protein>
<proteinExistence type="predicted"/>
<dbReference type="AlphaFoldDB" id="A0A401IG52"/>
<dbReference type="RefSeq" id="WP_124974999.1">
    <property type="nucleotide sequence ID" value="NZ_BDQK01000006.1"/>
</dbReference>
<dbReference type="Pfam" id="PF01850">
    <property type="entry name" value="PIN"/>
    <property type="match status" value="1"/>
</dbReference>
<evidence type="ECO:0000313" key="3">
    <source>
        <dbReference type="Proteomes" id="UP000287247"/>
    </source>
</evidence>
<gene>
    <name evidence="2" type="ORF">AsFPU1_1571</name>
</gene>
<feature type="domain" description="PIN" evidence="1">
    <location>
        <begin position="3"/>
        <end position="117"/>
    </location>
</feature>
<comment type="caution">
    <text evidence="2">The sequence shown here is derived from an EMBL/GenBank/DDBJ whole genome shotgun (WGS) entry which is preliminary data.</text>
</comment>
<dbReference type="Gene3D" id="3.40.50.1010">
    <property type="entry name" value="5'-nuclease"/>
    <property type="match status" value="1"/>
</dbReference>
<dbReference type="SUPFAM" id="SSF88723">
    <property type="entry name" value="PIN domain-like"/>
    <property type="match status" value="1"/>
</dbReference>
<reference evidence="3" key="1">
    <citation type="submission" date="2017-05" db="EMBL/GenBank/DDBJ databases">
        <title>Physiological properties and genetic analysis related to exopolysaccharide production of fresh-water unicellular cyanobacterium Aphanothece sacrum, Suizenji Nori, that has been cultured as a food source in Japan.</title>
        <authorList>
            <person name="Kanesaki Y."/>
            <person name="Yoshikawa S."/>
            <person name="Ohki K."/>
        </authorList>
    </citation>
    <scope>NUCLEOTIDE SEQUENCE [LARGE SCALE GENOMIC DNA]</scope>
    <source>
        <strain evidence="3">FPU1</strain>
    </source>
</reference>
<dbReference type="Proteomes" id="UP000287247">
    <property type="component" value="Unassembled WGS sequence"/>
</dbReference>
<keyword evidence="3" id="KW-1185">Reference proteome</keyword>
<dbReference type="EMBL" id="BDQK01000006">
    <property type="protein sequence ID" value="GBF80170.1"/>
    <property type="molecule type" value="Genomic_DNA"/>
</dbReference>
<organism evidence="2 3">
    <name type="scientific">Aphanothece sacrum FPU1</name>
    <dbReference type="NCBI Taxonomy" id="1920663"/>
    <lineage>
        <taxon>Bacteria</taxon>
        <taxon>Bacillati</taxon>
        <taxon>Cyanobacteriota</taxon>
        <taxon>Cyanophyceae</taxon>
        <taxon>Oscillatoriophycideae</taxon>
        <taxon>Chroococcales</taxon>
        <taxon>Aphanothecaceae</taxon>
        <taxon>Aphanothece</taxon>
    </lineage>
</organism>
<sequence>MIVILDACAVIAFLRNEPGSNLVENYLINDAYTCYIHVINLCEVYYDVMRSNNKQKADEMLNELQEACVIFRDDIDLYFWQLVAQYKATIRRVSLADCFALALTKLLNGLLITSDHKEFDPIVPLGICSITFIR</sequence>
<name>A0A401IG52_APHSA</name>
<dbReference type="OrthoDB" id="582338at2"/>